<evidence type="ECO:0000313" key="2">
    <source>
        <dbReference type="EMBL" id="KAJ4349637.1"/>
    </source>
</evidence>
<dbReference type="OrthoDB" id="1523883at2759"/>
<feature type="compositionally biased region" description="Polar residues" evidence="1">
    <location>
        <begin position="1"/>
        <end position="22"/>
    </location>
</feature>
<evidence type="ECO:0000313" key="3">
    <source>
        <dbReference type="Proteomes" id="UP001140513"/>
    </source>
</evidence>
<dbReference type="EMBL" id="JAPEUX010000006">
    <property type="protein sequence ID" value="KAJ4349637.1"/>
    <property type="molecule type" value="Genomic_DNA"/>
</dbReference>
<gene>
    <name evidence="2" type="ORF">N0V89_008254</name>
</gene>
<dbReference type="GO" id="GO:0008168">
    <property type="term" value="F:methyltransferase activity"/>
    <property type="evidence" value="ECO:0007669"/>
    <property type="project" value="InterPro"/>
</dbReference>
<accession>A0A9W8XH88</accession>
<protein>
    <submittedName>
        <fullName evidence="2">Uncharacterized protein</fullName>
    </submittedName>
</protein>
<dbReference type="GeneID" id="80911784"/>
<evidence type="ECO:0000256" key="1">
    <source>
        <dbReference type="SAM" id="MobiDB-lite"/>
    </source>
</evidence>
<organism evidence="2 3">
    <name type="scientific">Didymosphaeria variabile</name>
    <dbReference type="NCBI Taxonomy" id="1932322"/>
    <lineage>
        <taxon>Eukaryota</taxon>
        <taxon>Fungi</taxon>
        <taxon>Dikarya</taxon>
        <taxon>Ascomycota</taxon>
        <taxon>Pezizomycotina</taxon>
        <taxon>Dothideomycetes</taxon>
        <taxon>Pleosporomycetidae</taxon>
        <taxon>Pleosporales</taxon>
        <taxon>Massarineae</taxon>
        <taxon>Didymosphaeriaceae</taxon>
        <taxon>Didymosphaeria</taxon>
    </lineage>
</organism>
<dbReference type="RefSeq" id="XP_056068567.1">
    <property type="nucleotide sequence ID" value="XM_056217011.1"/>
</dbReference>
<dbReference type="Proteomes" id="UP001140513">
    <property type="component" value="Unassembled WGS sequence"/>
</dbReference>
<reference evidence="2" key="1">
    <citation type="submission" date="2022-10" db="EMBL/GenBank/DDBJ databases">
        <title>Tapping the CABI collections for fungal endophytes: first genome assemblies for Collariella, Neodidymelliopsis, Ascochyta clinopodiicola, Didymella pomorum, Didymosphaeria variabile, Neocosmospora piperis and Neocucurbitaria cava.</title>
        <authorList>
            <person name="Hill R."/>
        </authorList>
    </citation>
    <scope>NUCLEOTIDE SEQUENCE</scope>
    <source>
        <strain evidence="2">IMI 356815</strain>
    </source>
</reference>
<dbReference type="SUPFAM" id="SSF53335">
    <property type="entry name" value="S-adenosyl-L-methionine-dependent methyltransferases"/>
    <property type="match status" value="1"/>
</dbReference>
<dbReference type="AlphaFoldDB" id="A0A9W8XH88"/>
<dbReference type="InterPro" id="IPR029063">
    <property type="entry name" value="SAM-dependent_MTases_sf"/>
</dbReference>
<comment type="caution">
    <text evidence="2">The sequence shown here is derived from an EMBL/GenBank/DDBJ whole genome shotgun (WGS) entry which is preliminary data.</text>
</comment>
<sequence>MSHTSHSYHQLTSTTRQQSVRSQGHADLTNLLRLRAREIRPGGHLLIVIPTTPSSTVKLHWEATAQVLKRCLEDGTMTPAQYRAFSGPWFQPTEEDLRQILSSVRDLWHLPMPWAYPTLPHPVWTKLQGSMKTWQDYEEYAEGFAGFFMALIRDPLVRALRGGEGAELQSLSATEDMVLRQFTMRFKEAVLSDSLRDKRAESSWLVARLVRKPVAKLLEPKANL</sequence>
<proteinExistence type="predicted"/>
<feature type="region of interest" description="Disordered" evidence="1">
    <location>
        <begin position="1"/>
        <end position="24"/>
    </location>
</feature>
<dbReference type="InterPro" id="IPR005299">
    <property type="entry name" value="MeTrfase_7"/>
</dbReference>
<dbReference type="Pfam" id="PF03492">
    <property type="entry name" value="Methyltransf_7"/>
    <property type="match status" value="1"/>
</dbReference>
<dbReference type="Gene3D" id="3.40.50.150">
    <property type="entry name" value="Vaccinia Virus protein VP39"/>
    <property type="match status" value="1"/>
</dbReference>
<name>A0A9W8XH88_9PLEO</name>
<keyword evidence="3" id="KW-1185">Reference proteome</keyword>